<evidence type="ECO:0000313" key="8">
    <source>
        <dbReference type="Proteomes" id="UP000031473"/>
    </source>
</evidence>
<accession>A0A0C1F373</accession>
<dbReference type="Pfam" id="PF18962">
    <property type="entry name" value="Por_Secre_tail"/>
    <property type="match status" value="1"/>
</dbReference>
<keyword evidence="8" id="KW-1185">Reference proteome</keyword>
<comment type="caution">
    <text evidence="7">The sequence shown here is derived from an EMBL/GenBank/DDBJ whole genome shotgun (WGS) entry which is preliminary data.</text>
</comment>
<keyword evidence="4" id="KW-0378">Hydrolase</keyword>
<evidence type="ECO:0000259" key="6">
    <source>
        <dbReference type="Pfam" id="PF18962"/>
    </source>
</evidence>
<evidence type="ECO:0000256" key="1">
    <source>
        <dbReference type="ARBA" id="ARBA00006429"/>
    </source>
</evidence>
<feature type="domain" description="Secretion system C-terminal sorting" evidence="6">
    <location>
        <begin position="302"/>
        <end position="370"/>
    </location>
</feature>
<dbReference type="AlphaFoldDB" id="A0A0C1F373"/>
<protein>
    <recommendedName>
        <fullName evidence="6">Secretion system C-terminal sorting domain-containing protein</fullName>
    </recommendedName>
</protein>
<dbReference type="InterPro" id="IPR007346">
    <property type="entry name" value="Endonuclease-I"/>
</dbReference>
<dbReference type="NCBIfam" id="TIGR04183">
    <property type="entry name" value="Por_Secre_tail"/>
    <property type="match status" value="1"/>
</dbReference>
<evidence type="ECO:0000256" key="5">
    <source>
        <dbReference type="SAM" id="SignalP"/>
    </source>
</evidence>
<sequence>MKKIVTLLLGGLFTITFAQAPANYYDGTAGLTGYALKTKLNVIISNGALDLGYGSGTGGLWQTYFTSDRDVYYENNNTLLDMYSERPAGPDAYEYKLGRVADGGNQCGNGANSENSCYNREHSVPKSFFGGQSAVPMANDAHFVIPTDYYVNGQRSNYPYGEASVATWTSTNGSKLGTCTFPGYGGTIFEPIDEFKGDLARMSLFFITRYEDKLSSFTPYQSAGNPLDGTVDRGYKQWFINLLLKWSAQDPVSQKEIDRNNAVYVRQKNRNPFIDHPEWVNMIWTSTLSTSDVAAFNQKISIYPNPVRNGELHVSGYGLDQVKTVQIYTIDGRLIQTINQDLKTLKKITLKNREKGTYILKTENQSTKFIVE</sequence>
<gene>
    <name evidence="7" type="ORF">OA86_15010</name>
</gene>
<evidence type="ECO:0000256" key="4">
    <source>
        <dbReference type="ARBA" id="ARBA00022801"/>
    </source>
</evidence>
<dbReference type="SUPFAM" id="SSF54060">
    <property type="entry name" value="His-Me finger endonucleases"/>
    <property type="match status" value="1"/>
</dbReference>
<dbReference type="Proteomes" id="UP000031473">
    <property type="component" value="Unassembled WGS sequence"/>
</dbReference>
<evidence type="ECO:0000256" key="3">
    <source>
        <dbReference type="ARBA" id="ARBA00022729"/>
    </source>
</evidence>
<dbReference type="RefSeq" id="WP_039355107.1">
    <property type="nucleotide sequence ID" value="NZ_FOLA01000028.1"/>
</dbReference>
<feature type="chain" id="PRO_5030004917" description="Secretion system C-terminal sorting domain-containing protein" evidence="5">
    <location>
        <begin position="21"/>
        <end position="372"/>
    </location>
</feature>
<proteinExistence type="inferred from homology"/>
<evidence type="ECO:0000256" key="2">
    <source>
        <dbReference type="ARBA" id="ARBA00022722"/>
    </source>
</evidence>
<keyword evidence="3 5" id="KW-0732">Signal</keyword>
<feature type="signal peptide" evidence="5">
    <location>
        <begin position="1"/>
        <end position="20"/>
    </location>
</feature>
<evidence type="ECO:0000313" key="7">
    <source>
        <dbReference type="EMBL" id="KIA82539.1"/>
    </source>
</evidence>
<dbReference type="EMBL" id="JSYL01000025">
    <property type="protein sequence ID" value="KIA82539.1"/>
    <property type="molecule type" value="Genomic_DNA"/>
</dbReference>
<dbReference type="InterPro" id="IPR026444">
    <property type="entry name" value="Secre_tail"/>
</dbReference>
<dbReference type="PANTHER" id="PTHR33607">
    <property type="entry name" value="ENDONUCLEASE-1"/>
    <property type="match status" value="1"/>
</dbReference>
<dbReference type="OrthoDB" id="5485925at2"/>
<keyword evidence="2" id="KW-0540">Nuclease</keyword>
<reference evidence="7 8" key="1">
    <citation type="submission" date="2014-10" db="EMBL/GenBank/DDBJ databases">
        <title>Kaistella jeonii genome.</title>
        <authorList>
            <person name="Clayton J.T."/>
            <person name="Newman J.D."/>
        </authorList>
    </citation>
    <scope>NUCLEOTIDE SEQUENCE [LARGE SCALE GENOMIC DNA]</scope>
    <source>
        <strain evidence="7 8">DSM 17048</strain>
    </source>
</reference>
<dbReference type="GO" id="GO:0004518">
    <property type="term" value="F:nuclease activity"/>
    <property type="evidence" value="ECO:0007669"/>
    <property type="project" value="UniProtKB-KW"/>
</dbReference>
<dbReference type="Pfam" id="PF04231">
    <property type="entry name" value="Endonuclease_1"/>
    <property type="match status" value="1"/>
</dbReference>
<comment type="similarity">
    <text evidence="1">Belongs to the EndA/NucM nuclease family.</text>
</comment>
<dbReference type="InterPro" id="IPR044925">
    <property type="entry name" value="His-Me_finger_sf"/>
</dbReference>
<dbReference type="STRING" id="266749.SAMN05421876_1284"/>
<name>A0A0C1F373_9FLAO</name>
<dbReference type="GO" id="GO:0016787">
    <property type="term" value="F:hydrolase activity"/>
    <property type="evidence" value="ECO:0007669"/>
    <property type="project" value="UniProtKB-KW"/>
</dbReference>
<organism evidence="7 8">
    <name type="scientific">Kaistella jeonii</name>
    <dbReference type="NCBI Taxonomy" id="266749"/>
    <lineage>
        <taxon>Bacteria</taxon>
        <taxon>Pseudomonadati</taxon>
        <taxon>Bacteroidota</taxon>
        <taxon>Flavobacteriia</taxon>
        <taxon>Flavobacteriales</taxon>
        <taxon>Weeksellaceae</taxon>
        <taxon>Chryseobacterium group</taxon>
        <taxon>Kaistella</taxon>
    </lineage>
</organism>
<dbReference type="PANTHER" id="PTHR33607:SF2">
    <property type="entry name" value="ENDONUCLEASE-1"/>
    <property type="match status" value="1"/>
</dbReference>